<gene>
    <name evidence="2" type="ORF">CMC5_043420</name>
</gene>
<dbReference type="CDD" id="cd04301">
    <property type="entry name" value="NAT_SF"/>
    <property type="match status" value="1"/>
</dbReference>
<dbReference type="PROSITE" id="PS51186">
    <property type="entry name" value="GNAT"/>
    <property type="match status" value="1"/>
</dbReference>
<keyword evidence="3" id="KW-1185">Reference proteome</keyword>
<evidence type="ECO:0000313" key="2">
    <source>
        <dbReference type="EMBL" id="AKT40189.1"/>
    </source>
</evidence>
<dbReference type="STRING" id="52.CMC5_043420"/>
<proteinExistence type="predicted"/>
<dbReference type="Gene3D" id="3.40.630.30">
    <property type="match status" value="1"/>
</dbReference>
<dbReference type="SUPFAM" id="SSF55729">
    <property type="entry name" value="Acyl-CoA N-acyltransferases (Nat)"/>
    <property type="match status" value="1"/>
</dbReference>
<dbReference type="InterPro" id="IPR000182">
    <property type="entry name" value="GNAT_dom"/>
</dbReference>
<name>A0A0K1EH63_CHOCO</name>
<feature type="domain" description="N-acetyltransferase" evidence="1">
    <location>
        <begin position="11"/>
        <end position="152"/>
    </location>
</feature>
<dbReference type="GO" id="GO:0016747">
    <property type="term" value="F:acyltransferase activity, transferring groups other than amino-acyl groups"/>
    <property type="evidence" value="ECO:0007669"/>
    <property type="project" value="InterPro"/>
</dbReference>
<evidence type="ECO:0000259" key="1">
    <source>
        <dbReference type="PROSITE" id="PS51186"/>
    </source>
</evidence>
<evidence type="ECO:0000313" key="3">
    <source>
        <dbReference type="Proteomes" id="UP000067626"/>
    </source>
</evidence>
<dbReference type="AlphaFoldDB" id="A0A0K1EH63"/>
<protein>
    <recommendedName>
        <fullName evidence="1">N-acetyltransferase domain-containing protein</fullName>
    </recommendedName>
</protein>
<dbReference type="InterPro" id="IPR016181">
    <property type="entry name" value="Acyl_CoA_acyltransferase"/>
</dbReference>
<accession>A0A0K1EH63</accession>
<dbReference type="RefSeq" id="WP_050432158.1">
    <property type="nucleotide sequence ID" value="NZ_CP012159.1"/>
</dbReference>
<dbReference type="KEGG" id="ccro:CMC5_043420"/>
<sequence>MPTFIEHLDRERIIEASRHTHAVWSSGRSLDDHAAYTLGQVERAGPDLFRYVGLVDDTGLVASAKRYSLLLAAPDRRPLPAVGIGAVFTRQDARGRGLASTLIREILREATAQGACAAWLHCEIDPGFYARLGFAELPGVAHHAPAAQLPGDAPLDHRPATPDDMDRLLAWYEESFDDGWLRPARSTALWNYFSFRNSGPAFLLQDGGKDVGYLSADTSHGVMWVNEWSAPGIERPRLLATVRKLAEQHGLADVAGWLRPDQVDGVFSPSPRKSGVPMIHHLAPPWTTEKLDPSRTHFGSFEYF</sequence>
<reference evidence="2 3" key="1">
    <citation type="submission" date="2015-07" db="EMBL/GenBank/DDBJ databases">
        <title>Genome analysis of myxobacterium Chondromyces crocatus Cm c5 reveals a high potential for natural compound synthesis and the genetic basis for the loss of fruiting body formation.</title>
        <authorList>
            <person name="Zaburannyi N."/>
            <person name="Bunk B."/>
            <person name="Maier J."/>
            <person name="Overmann J."/>
            <person name="Mueller R."/>
        </authorList>
    </citation>
    <scope>NUCLEOTIDE SEQUENCE [LARGE SCALE GENOMIC DNA]</scope>
    <source>
        <strain evidence="2 3">Cm c5</strain>
    </source>
</reference>
<organism evidence="2 3">
    <name type="scientific">Chondromyces crocatus</name>
    <dbReference type="NCBI Taxonomy" id="52"/>
    <lineage>
        <taxon>Bacteria</taxon>
        <taxon>Pseudomonadati</taxon>
        <taxon>Myxococcota</taxon>
        <taxon>Polyangia</taxon>
        <taxon>Polyangiales</taxon>
        <taxon>Polyangiaceae</taxon>
        <taxon>Chondromyces</taxon>
    </lineage>
</organism>
<dbReference type="Proteomes" id="UP000067626">
    <property type="component" value="Chromosome"/>
</dbReference>
<dbReference type="EMBL" id="CP012159">
    <property type="protein sequence ID" value="AKT40189.1"/>
    <property type="molecule type" value="Genomic_DNA"/>
</dbReference>
<dbReference type="Pfam" id="PF13527">
    <property type="entry name" value="Acetyltransf_9"/>
    <property type="match status" value="1"/>
</dbReference>